<sequence>MNKENRQTLIPYFITAVVAFTVGLYFGVFSNPFAVAAQNDEIRVMETNQSVQPAPLLSIPLLPAVQLPLSLLKAPLQEQADPTPNNPIDQPEIKVPEQSPPATAKQEYKSPSTVSTYETTADYLNVRVNAYSESKIINTVTKGTVLEVSSVTENGWLRLKDGGYVHGGYAKPINKDEKIAKQLLKAVKEVKTLAVETETEIETETETKVNEPTSKVESDSGLTTEHIATILKGTDLEDQGLEKAILRIEDEYGINAFFTIAVMKLESGNGSSKLATRKNNLFGLNAIDGNGYNKGLSFKTKADCVLKFGQLIASKYIDKGYTTIEKVAKKYCPANSKWPSHVKNIMERDRDLL</sequence>
<protein>
    <submittedName>
        <fullName evidence="4">Glucosaminidase domain-containing protein</fullName>
    </submittedName>
</protein>
<feature type="region of interest" description="Disordered" evidence="1">
    <location>
        <begin position="78"/>
        <end position="111"/>
    </location>
</feature>
<evidence type="ECO:0000259" key="3">
    <source>
        <dbReference type="SMART" id="SM00047"/>
    </source>
</evidence>
<dbReference type="InterPro" id="IPR003646">
    <property type="entry name" value="SH3-like_bac-type"/>
</dbReference>
<dbReference type="Proteomes" id="UP000609346">
    <property type="component" value="Unassembled WGS sequence"/>
</dbReference>
<reference evidence="4 5" key="1">
    <citation type="submission" date="2020-09" db="EMBL/GenBank/DDBJ databases">
        <title>Paenibacillus sp. strain PR3 16S rRNA gene Genome sequencing and assembly.</title>
        <authorList>
            <person name="Kim J."/>
        </authorList>
    </citation>
    <scope>NUCLEOTIDE SEQUENCE [LARGE SCALE GENOMIC DNA]</scope>
    <source>
        <strain evidence="4 5">PR3</strain>
    </source>
</reference>
<name>A0ABR8MRI1_9BACL</name>
<keyword evidence="2" id="KW-0812">Transmembrane</keyword>
<dbReference type="InterPro" id="IPR002901">
    <property type="entry name" value="MGlyc_endo_b_GlcNAc-like_dom"/>
</dbReference>
<keyword evidence="2" id="KW-1133">Transmembrane helix</keyword>
<evidence type="ECO:0000256" key="1">
    <source>
        <dbReference type="SAM" id="MobiDB-lite"/>
    </source>
</evidence>
<dbReference type="Gene3D" id="2.30.30.40">
    <property type="entry name" value="SH3 Domains"/>
    <property type="match status" value="1"/>
</dbReference>
<dbReference type="Pfam" id="PF01832">
    <property type="entry name" value="Glucosaminidase"/>
    <property type="match status" value="1"/>
</dbReference>
<dbReference type="Gene3D" id="1.10.530.10">
    <property type="match status" value="1"/>
</dbReference>
<evidence type="ECO:0000313" key="4">
    <source>
        <dbReference type="EMBL" id="MBD3918597.1"/>
    </source>
</evidence>
<evidence type="ECO:0000313" key="5">
    <source>
        <dbReference type="Proteomes" id="UP000609346"/>
    </source>
</evidence>
<organism evidence="4 5">
    <name type="scientific">Paenibacillus terricola</name>
    <dbReference type="NCBI Taxonomy" id="2763503"/>
    <lineage>
        <taxon>Bacteria</taxon>
        <taxon>Bacillati</taxon>
        <taxon>Bacillota</taxon>
        <taxon>Bacilli</taxon>
        <taxon>Bacillales</taxon>
        <taxon>Paenibacillaceae</taxon>
        <taxon>Paenibacillus</taxon>
    </lineage>
</organism>
<dbReference type="SMART" id="SM00047">
    <property type="entry name" value="LYZ2"/>
    <property type="match status" value="1"/>
</dbReference>
<feature type="domain" description="Mannosyl-glycoprotein endo-beta-N-acetylglucosamidase-like" evidence="3">
    <location>
        <begin position="229"/>
        <end position="344"/>
    </location>
</feature>
<feature type="transmembrane region" description="Helical" evidence="2">
    <location>
        <begin position="9"/>
        <end position="29"/>
    </location>
</feature>
<comment type="caution">
    <text evidence="4">The sequence shown here is derived from an EMBL/GenBank/DDBJ whole genome shotgun (WGS) entry which is preliminary data.</text>
</comment>
<dbReference type="RefSeq" id="WP_191202917.1">
    <property type="nucleotide sequence ID" value="NZ_JACXZA010000002.1"/>
</dbReference>
<accession>A0ABR8MRI1</accession>
<evidence type="ECO:0000256" key="2">
    <source>
        <dbReference type="SAM" id="Phobius"/>
    </source>
</evidence>
<dbReference type="Pfam" id="PF08239">
    <property type="entry name" value="SH3_3"/>
    <property type="match status" value="1"/>
</dbReference>
<keyword evidence="5" id="KW-1185">Reference proteome</keyword>
<keyword evidence="2" id="KW-0472">Membrane</keyword>
<proteinExistence type="predicted"/>
<dbReference type="EMBL" id="JACXZA010000002">
    <property type="protein sequence ID" value="MBD3918597.1"/>
    <property type="molecule type" value="Genomic_DNA"/>
</dbReference>
<gene>
    <name evidence="4" type="ORF">H8B09_07535</name>
</gene>